<protein>
    <submittedName>
        <fullName evidence="5">Flagellin</fullName>
    </submittedName>
</protein>
<dbReference type="InterPro" id="IPR001492">
    <property type="entry name" value="Flagellin"/>
</dbReference>
<dbReference type="SUPFAM" id="SSF64518">
    <property type="entry name" value="Phase 1 flagellin"/>
    <property type="match status" value="1"/>
</dbReference>
<reference evidence="6" key="1">
    <citation type="submission" date="2018-05" db="EMBL/GenBank/DDBJ databases">
        <title>Genome sequencing of Phenylobacterium sp. HYN0004.</title>
        <authorList>
            <person name="Yi H."/>
            <person name="Baek C."/>
        </authorList>
    </citation>
    <scope>NUCLEOTIDE SEQUENCE [LARGE SCALE GENOMIC DNA]</scope>
    <source>
        <strain evidence="6">HYN0004</strain>
    </source>
</reference>
<dbReference type="GO" id="GO:0009288">
    <property type="term" value="C:bacterial-type flagellum"/>
    <property type="evidence" value="ECO:0007669"/>
    <property type="project" value="UniProtKB-SubCell"/>
</dbReference>
<feature type="domain" description="Flagellin C-terminal" evidence="4">
    <location>
        <begin position="233"/>
        <end position="308"/>
    </location>
</feature>
<dbReference type="OrthoDB" id="8477979at2"/>
<keyword evidence="5" id="KW-0969">Cilium</keyword>
<keyword evidence="5" id="KW-0966">Cell projection</keyword>
<dbReference type="AlphaFoldDB" id="A0A2Z3HU84"/>
<evidence type="ECO:0000313" key="6">
    <source>
        <dbReference type="Proteomes" id="UP000247763"/>
    </source>
</evidence>
<comment type="subcellular location">
    <subcellularLocation>
        <location evidence="1">Bacterial flagellum</location>
    </subcellularLocation>
</comment>
<organism evidence="5 6">
    <name type="scientific">Phenylobacterium parvum</name>
    <dbReference type="NCBI Taxonomy" id="2201350"/>
    <lineage>
        <taxon>Bacteria</taxon>
        <taxon>Pseudomonadati</taxon>
        <taxon>Pseudomonadota</taxon>
        <taxon>Alphaproteobacteria</taxon>
        <taxon>Caulobacterales</taxon>
        <taxon>Caulobacteraceae</taxon>
        <taxon>Phenylobacterium</taxon>
    </lineage>
</organism>
<name>A0A2Z3HU84_9CAUL</name>
<dbReference type="KEGG" id="phb:HYN04_03725"/>
<evidence type="ECO:0000256" key="2">
    <source>
        <dbReference type="ARBA" id="ARBA00005709"/>
    </source>
</evidence>
<dbReference type="PANTHER" id="PTHR42792:SF2">
    <property type="entry name" value="FLAGELLIN"/>
    <property type="match status" value="1"/>
</dbReference>
<dbReference type="InterPro" id="IPR046358">
    <property type="entry name" value="Flagellin_C"/>
</dbReference>
<dbReference type="RefSeq" id="WP_110449510.1">
    <property type="nucleotide sequence ID" value="NZ_CP029479.1"/>
</dbReference>
<dbReference type="PANTHER" id="PTHR42792">
    <property type="entry name" value="FLAGELLIN"/>
    <property type="match status" value="1"/>
</dbReference>
<sequence>MTRVSTSGNYSSVLTNLMSAQQRQMEASDQLSSGKIGTDLKAFSRNAQVLTAMQTLNTRLTGFTEQNAFTSNRLEMQDLALNKAAEAARMTRDALSNALAADRADALITELKGQFANAVGALNTRHAGKYLFAGGQVDTPPVSARQLSDLTLSPTAVADSFHNDDYIDKARVDETTTLEIGQLADDLGTPMFNAFRDLQAFEEGANGPFTGKLTAAQRTFLQSQIAVWETVQGDLTTAAARNGTVQGQLESVKRGLTARQNTVAGMIGDVSDADMAKAATALTQAQQAVQASSQVFLSLKNVSLLNVLQ</sequence>
<evidence type="ECO:0000256" key="1">
    <source>
        <dbReference type="ARBA" id="ARBA00004365"/>
    </source>
</evidence>
<proteinExistence type="inferred from homology"/>
<comment type="similarity">
    <text evidence="2">Belongs to the bacterial flagellin family.</text>
</comment>
<dbReference type="GO" id="GO:0005198">
    <property type="term" value="F:structural molecule activity"/>
    <property type="evidence" value="ECO:0007669"/>
    <property type="project" value="InterPro"/>
</dbReference>
<dbReference type="Proteomes" id="UP000247763">
    <property type="component" value="Chromosome"/>
</dbReference>
<dbReference type="Gene3D" id="1.20.1330.10">
    <property type="entry name" value="f41 fragment of flagellin, N-terminal domain"/>
    <property type="match status" value="1"/>
</dbReference>
<gene>
    <name evidence="5" type="ORF">HYN04_03725</name>
</gene>
<keyword evidence="6" id="KW-1185">Reference proteome</keyword>
<dbReference type="Pfam" id="PF00700">
    <property type="entry name" value="Flagellin_C"/>
    <property type="match status" value="1"/>
</dbReference>
<accession>A0A2Z3HU84</accession>
<keyword evidence="5" id="KW-0282">Flagellum</keyword>
<evidence type="ECO:0000313" key="5">
    <source>
        <dbReference type="EMBL" id="AWM76941.1"/>
    </source>
</evidence>
<keyword evidence="3" id="KW-0975">Bacterial flagellum</keyword>
<dbReference type="EMBL" id="CP029479">
    <property type="protein sequence ID" value="AWM76941.1"/>
    <property type="molecule type" value="Genomic_DNA"/>
</dbReference>
<evidence type="ECO:0000259" key="4">
    <source>
        <dbReference type="Pfam" id="PF00700"/>
    </source>
</evidence>
<evidence type="ECO:0000256" key="3">
    <source>
        <dbReference type="ARBA" id="ARBA00023143"/>
    </source>
</evidence>